<protein>
    <submittedName>
        <fullName evidence="3">Uncharacterized protein</fullName>
    </submittedName>
</protein>
<dbReference type="EnsemblPlants" id="KQK98640">
    <property type="protein sequence ID" value="KQK98640"/>
    <property type="gene ID" value="SETIT_010757mg"/>
</dbReference>
<feature type="region of interest" description="Disordered" evidence="1">
    <location>
        <begin position="231"/>
        <end position="288"/>
    </location>
</feature>
<name>K3Y965_SETIT</name>
<accession>K3Y965</accession>
<feature type="compositionally biased region" description="Basic and acidic residues" evidence="1">
    <location>
        <begin position="256"/>
        <end position="288"/>
    </location>
</feature>
<dbReference type="InParanoid" id="K3Y965"/>
<reference evidence="4" key="1">
    <citation type="journal article" date="2012" name="Nat. Biotechnol.">
        <title>Reference genome sequence of the model plant Setaria.</title>
        <authorList>
            <person name="Bennetzen J.L."/>
            <person name="Schmutz J."/>
            <person name="Wang H."/>
            <person name="Percifield R."/>
            <person name="Hawkins J."/>
            <person name="Pontaroli A.C."/>
            <person name="Estep M."/>
            <person name="Feng L."/>
            <person name="Vaughn J.N."/>
            <person name="Grimwood J."/>
            <person name="Jenkins J."/>
            <person name="Barry K."/>
            <person name="Lindquist E."/>
            <person name="Hellsten U."/>
            <person name="Deshpande S."/>
            <person name="Wang X."/>
            <person name="Wu X."/>
            <person name="Mitros T."/>
            <person name="Triplett J."/>
            <person name="Yang X."/>
            <person name="Ye C.Y."/>
            <person name="Mauro-Herrera M."/>
            <person name="Wang L."/>
            <person name="Li P."/>
            <person name="Sharma M."/>
            <person name="Sharma R."/>
            <person name="Ronald P.C."/>
            <person name="Panaud O."/>
            <person name="Kellogg E.A."/>
            <person name="Brutnell T.P."/>
            <person name="Doust A.N."/>
            <person name="Tuskan G.A."/>
            <person name="Rokhsar D."/>
            <person name="Devos K.M."/>
        </authorList>
    </citation>
    <scope>NUCLEOTIDE SEQUENCE [LARGE SCALE GENOMIC DNA]</scope>
    <source>
        <strain evidence="4">cv. Yugu1</strain>
    </source>
</reference>
<keyword evidence="2" id="KW-1133">Transmembrane helix</keyword>
<evidence type="ECO:0000313" key="3">
    <source>
        <dbReference type="EnsemblPlants" id="KQK98640"/>
    </source>
</evidence>
<feature type="compositionally biased region" description="Basic and acidic residues" evidence="1">
    <location>
        <begin position="231"/>
        <end position="243"/>
    </location>
</feature>
<dbReference type="Gramene" id="KQK98640">
    <property type="protein sequence ID" value="KQK98640"/>
    <property type="gene ID" value="SETIT_010757mg"/>
</dbReference>
<evidence type="ECO:0000256" key="2">
    <source>
        <dbReference type="SAM" id="Phobius"/>
    </source>
</evidence>
<dbReference type="STRING" id="4555.K3Y965"/>
<dbReference type="eggNOG" id="ENOG502RXNR">
    <property type="taxonomic scope" value="Eukaryota"/>
</dbReference>
<dbReference type="Proteomes" id="UP000004995">
    <property type="component" value="Unassembled WGS sequence"/>
</dbReference>
<sequence>MPLEGGKDCSHQPCWPACLLAPAPLYSMSLSLATPTPMLASTAASLRPPLRRLRGGGAYPSGASRGGICGANPLFPRPRRRALACRADLQQDAPFAAAIGACVLASLVLPPPTPRGEAREEVEEDGDFGATDTRMGVMGIISFLPYFNWLSWIFAWLDSGRRRYLVYAAVYLAPYLRANLSMSPDESWLPIASIFICILHIQLEAGIRSGDIESFNLIERAWKLVFPSSVKEKDGPHGNRRDSIGMGDGHNRRIPSAHESRERLRNSDIFKRKLDEPNEEKQKKSDWN</sequence>
<keyword evidence="4" id="KW-1185">Reference proteome</keyword>
<reference evidence="3" key="2">
    <citation type="submission" date="2018-08" db="UniProtKB">
        <authorList>
            <consortium name="EnsemblPlants"/>
        </authorList>
    </citation>
    <scope>IDENTIFICATION</scope>
    <source>
        <strain evidence="3">Yugu1</strain>
    </source>
</reference>
<evidence type="ECO:0000256" key="1">
    <source>
        <dbReference type="SAM" id="MobiDB-lite"/>
    </source>
</evidence>
<feature type="transmembrane region" description="Helical" evidence="2">
    <location>
        <begin position="135"/>
        <end position="157"/>
    </location>
</feature>
<dbReference type="FunCoup" id="K3Y965">
    <property type="interactions" value="1178"/>
</dbReference>
<keyword evidence="2" id="KW-0472">Membrane</keyword>
<dbReference type="PANTHER" id="PTHR36804">
    <property type="entry name" value="OSJNBA0013K16.11 PROTEIN"/>
    <property type="match status" value="1"/>
</dbReference>
<proteinExistence type="predicted"/>
<gene>
    <name evidence="3" type="primary">LOC101775613</name>
</gene>
<dbReference type="AlphaFoldDB" id="K3Y965"/>
<dbReference type="PANTHER" id="PTHR36804:SF1">
    <property type="entry name" value="OS04G0585600 PROTEIN"/>
    <property type="match status" value="1"/>
</dbReference>
<evidence type="ECO:0000313" key="4">
    <source>
        <dbReference type="Proteomes" id="UP000004995"/>
    </source>
</evidence>
<dbReference type="EMBL" id="AGNK02004487">
    <property type="status" value="NOT_ANNOTATED_CDS"/>
    <property type="molecule type" value="Genomic_DNA"/>
</dbReference>
<organism evidence="3 4">
    <name type="scientific">Setaria italica</name>
    <name type="common">Foxtail millet</name>
    <name type="synonym">Panicum italicum</name>
    <dbReference type="NCBI Taxonomy" id="4555"/>
    <lineage>
        <taxon>Eukaryota</taxon>
        <taxon>Viridiplantae</taxon>
        <taxon>Streptophyta</taxon>
        <taxon>Embryophyta</taxon>
        <taxon>Tracheophyta</taxon>
        <taxon>Spermatophyta</taxon>
        <taxon>Magnoliopsida</taxon>
        <taxon>Liliopsida</taxon>
        <taxon>Poales</taxon>
        <taxon>Poaceae</taxon>
        <taxon>PACMAD clade</taxon>
        <taxon>Panicoideae</taxon>
        <taxon>Panicodae</taxon>
        <taxon>Paniceae</taxon>
        <taxon>Cenchrinae</taxon>
        <taxon>Setaria</taxon>
    </lineage>
</organism>
<keyword evidence="2" id="KW-0812">Transmembrane</keyword>
<dbReference type="HOGENOM" id="CLU_087753_0_0_1"/>
<dbReference type="OMA" id="CGANPLF"/>